<dbReference type="SUPFAM" id="SSF56112">
    <property type="entry name" value="Protein kinase-like (PK-like)"/>
    <property type="match status" value="1"/>
</dbReference>
<dbReference type="Gene3D" id="1.10.510.10">
    <property type="entry name" value="Transferase(Phosphotransferase) domain 1"/>
    <property type="match status" value="1"/>
</dbReference>
<evidence type="ECO:0000256" key="8">
    <source>
        <dbReference type="ARBA" id="ARBA00048679"/>
    </source>
</evidence>
<feature type="domain" description="Protein kinase" evidence="9">
    <location>
        <begin position="75"/>
        <end position="326"/>
    </location>
</feature>
<evidence type="ECO:0000256" key="2">
    <source>
        <dbReference type="ARBA" id="ARBA00022527"/>
    </source>
</evidence>
<dbReference type="Pfam" id="PF00069">
    <property type="entry name" value="Pkinase"/>
    <property type="match status" value="1"/>
</dbReference>
<keyword evidence="5 10" id="KW-0418">Kinase</keyword>
<dbReference type="RefSeq" id="WP_052403076.1">
    <property type="nucleotide sequence ID" value="NZ_CCVW01000001.1"/>
</dbReference>
<dbReference type="Proteomes" id="UP000044071">
    <property type="component" value="Unassembled WGS sequence"/>
</dbReference>
<reference evidence="10 11" key="1">
    <citation type="submission" date="2014-06" db="EMBL/GenBank/DDBJ databases">
        <authorList>
            <person name="Urmite Genomes Urmite Genomes"/>
        </authorList>
    </citation>
    <scope>NUCLEOTIDE SEQUENCE [LARGE SCALE GENOMIC DNA]</scope>
</reference>
<evidence type="ECO:0000256" key="3">
    <source>
        <dbReference type="ARBA" id="ARBA00022679"/>
    </source>
</evidence>
<dbReference type="GO" id="GO:0004674">
    <property type="term" value="F:protein serine/threonine kinase activity"/>
    <property type="evidence" value="ECO:0007669"/>
    <property type="project" value="UniProtKB-KW"/>
</dbReference>
<dbReference type="PROSITE" id="PS00108">
    <property type="entry name" value="PROTEIN_KINASE_ST"/>
    <property type="match status" value="1"/>
</dbReference>
<name>A0A078KWL7_9GAMM</name>
<gene>
    <name evidence="10" type="primary">stkP</name>
    <name evidence="10" type="ORF">BN59_00367</name>
</gene>
<evidence type="ECO:0000256" key="1">
    <source>
        <dbReference type="ARBA" id="ARBA00012513"/>
    </source>
</evidence>
<dbReference type="eggNOG" id="COG0515">
    <property type="taxonomic scope" value="Bacteria"/>
</dbReference>
<organism evidence="10 11">
    <name type="scientific">Legionella massiliensis</name>
    <dbReference type="NCBI Taxonomy" id="1034943"/>
    <lineage>
        <taxon>Bacteria</taxon>
        <taxon>Pseudomonadati</taxon>
        <taxon>Pseudomonadota</taxon>
        <taxon>Gammaproteobacteria</taxon>
        <taxon>Legionellales</taxon>
        <taxon>Legionellaceae</taxon>
        <taxon>Legionella</taxon>
    </lineage>
</organism>
<dbReference type="GO" id="GO:0005524">
    <property type="term" value="F:ATP binding"/>
    <property type="evidence" value="ECO:0007669"/>
    <property type="project" value="UniProtKB-KW"/>
</dbReference>
<dbReference type="EC" id="2.7.11.1" evidence="1"/>
<proteinExistence type="predicted"/>
<comment type="catalytic activity">
    <reaction evidence="7">
        <text>L-threonyl-[protein] + ATP = O-phospho-L-threonyl-[protein] + ADP + H(+)</text>
        <dbReference type="Rhea" id="RHEA:46608"/>
        <dbReference type="Rhea" id="RHEA-COMP:11060"/>
        <dbReference type="Rhea" id="RHEA-COMP:11605"/>
        <dbReference type="ChEBI" id="CHEBI:15378"/>
        <dbReference type="ChEBI" id="CHEBI:30013"/>
        <dbReference type="ChEBI" id="CHEBI:30616"/>
        <dbReference type="ChEBI" id="CHEBI:61977"/>
        <dbReference type="ChEBI" id="CHEBI:456216"/>
        <dbReference type="EC" id="2.7.11.1"/>
    </reaction>
</comment>
<evidence type="ECO:0000256" key="6">
    <source>
        <dbReference type="ARBA" id="ARBA00022840"/>
    </source>
</evidence>
<dbReference type="PANTHER" id="PTHR24363">
    <property type="entry name" value="SERINE/THREONINE PROTEIN KINASE"/>
    <property type="match status" value="1"/>
</dbReference>
<evidence type="ECO:0000256" key="5">
    <source>
        <dbReference type="ARBA" id="ARBA00022777"/>
    </source>
</evidence>
<comment type="catalytic activity">
    <reaction evidence="8">
        <text>L-seryl-[protein] + ATP = O-phospho-L-seryl-[protein] + ADP + H(+)</text>
        <dbReference type="Rhea" id="RHEA:17989"/>
        <dbReference type="Rhea" id="RHEA-COMP:9863"/>
        <dbReference type="Rhea" id="RHEA-COMP:11604"/>
        <dbReference type="ChEBI" id="CHEBI:15378"/>
        <dbReference type="ChEBI" id="CHEBI:29999"/>
        <dbReference type="ChEBI" id="CHEBI:30616"/>
        <dbReference type="ChEBI" id="CHEBI:83421"/>
        <dbReference type="ChEBI" id="CHEBI:456216"/>
        <dbReference type="EC" id="2.7.11.1"/>
    </reaction>
</comment>
<dbReference type="STRING" id="1034943.BN59_00367"/>
<evidence type="ECO:0000259" key="9">
    <source>
        <dbReference type="PROSITE" id="PS50011"/>
    </source>
</evidence>
<dbReference type="InterPro" id="IPR000719">
    <property type="entry name" value="Prot_kinase_dom"/>
</dbReference>
<evidence type="ECO:0000256" key="4">
    <source>
        <dbReference type="ARBA" id="ARBA00022741"/>
    </source>
</evidence>
<dbReference type="OrthoDB" id="9801841at2"/>
<dbReference type="PANTHER" id="PTHR24363:SF0">
    <property type="entry name" value="SERINE_THREONINE KINASE LIKE DOMAIN CONTAINING 1"/>
    <property type="match status" value="1"/>
</dbReference>
<dbReference type="PROSITE" id="PS50011">
    <property type="entry name" value="PROTEIN_KINASE_DOM"/>
    <property type="match status" value="1"/>
</dbReference>
<dbReference type="EMBL" id="CCSB01000001">
    <property type="protein sequence ID" value="CDZ76103.1"/>
    <property type="molecule type" value="Genomic_DNA"/>
</dbReference>
<keyword evidence="6" id="KW-0067">ATP-binding</keyword>
<protein>
    <recommendedName>
        <fullName evidence="1">non-specific serine/threonine protein kinase</fullName>
        <ecNumber evidence="1">2.7.11.1</ecNumber>
    </recommendedName>
</protein>
<keyword evidence="4" id="KW-0547">Nucleotide-binding</keyword>
<evidence type="ECO:0000256" key="7">
    <source>
        <dbReference type="ARBA" id="ARBA00047899"/>
    </source>
</evidence>
<sequence>MKLLKVSELKSLPNMDENSLHILKAILGNKEIRKLIKSANGNPIPFELMKEKFGIDCQIIFVKSDETAELKPVVVPAENRISGGGKSFCKQYKTYGLDDGKTYFLKTIKISDESLPEALNEEETLGKTNRLIGTYFCKETEVKYLLTSFVKGIDLSKFKDMRPLSVELKHFWETCGIIISASSQMSTFHGLDLIHRDIKPGNIMLDADNQCHLVDFGSSSSDEEPKPISWGTGPYLAPEIREQGELLSFSKSTDIYALGCSFNELFEIFKSVKFAKVVIGAKNKHLVQLHTEISSCIEGMMSDSESLRMSCFSRMNQLQRTPESFKSRPEAYTYTIMLLTQWLDSYKDEAELTALNNTIQAIKVAYENHQQDTGTITALLDDLLGADWLLSPHKAVLAVLKNSYTKIDRPEPGHDDILPRRFESDFVSHCIQKPTAKTMQAIKLVSDAIIQILVEYQDSPSESIEGKAIQEFLAELVKSDILFGAPRQSISIEEIIKILSDNKPEDFVKIQHISFKFAQKALRQLALNNLPGHEPTGPFLEILKKYQAKYPSDTKETPSELYHRLAAVRDETGKGEGYRFRAFICDELFYGDEIFTTADNRGRSGSPNQALHTNQVGLMKFEHSAHTQGLLSLEEGSWYADCKTQKANPESIHYTSALNTDCPYITGPSGMTSLFMNMMFVLVNPNDSEVILSYSLGVMTYVVGAGYHSIKEILIPMVKCVDAIPGYPQLEGMDYLTTPPLYNHYFSEIEKFDGEFAEMHQNIWASHLTYFESTFMPICMRENCHPSQIFAEAKISHQVFEMCGVVSKSVELCLAKYNSDSTGSLSLFTPVKDAQSDALVLLESVCQKQLTLTSVFRQIQSYFKGSFEVGEGISIKRTMQLSFIGHFFNVLKDNPVLLSHLNLTLKIDSTIGIDCCNESGISVNLSLLQKMKSSTDAEELHVQEAPESNQLPKVFIVGY</sequence>
<dbReference type="AlphaFoldDB" id="A0A078KWL7"/>
<keyword evidence="3" id="KW-0808">Transferase</keyword>
<evidence type="ECO:0000313" key="10">
    <source>
        <dbReference type="EMBL" id="CDZ76103.1"/>
    </source>
</evidence>
<dbReference type="InterPro" id="IPR011009">
    <property type="entry name" value="Kinase-like_dom_sf"/>
</dbReference>
<keyword evidence="11" id="KW-1185">Reference proteome</keyword>
<evidence type="ECO:0000313" key="11">
    <source>
        <dbReference type="Proteomes" id="UP000044071"/>
    </source>
</evidence>
<accession>A0A078KWL7</accession>
<keyword evidence="2" id="KW-0723">Serine/threonine-protein kinase</keyword>
<dbReference type="InterPro" id="IPR008271">
    <property type="entry name" value="Ser/Thr_kinase_AS"/>
</dbReference>
<dbReference type="SMART" id="SM00220">
    <property type="entry name" value="S_TKc"/>
    <property type="match status" value="1"/>
</dbReference>